<organism evidence="1">
    <name type="scientific">bioreactor metagenome</name>
    <dbReference type="NCBI Taxonomy" id="1076179"/>
    <lineage>
        <taxon>unclassified sequences</taxon>
        <taxon>metagenomes</taxon>
        <taxon>ecological metagenomes</taxon>
    </lineage>
</organism>
<proteinExistence type="predicted"/>
<accession>A0A645FQJ5</accession>
<dbReference type="AlphaFoldDB" id="A0A645FQJ5"/>
<gene>
    <name evidence="1" type="ORF">SDC9_163518</name>
</gene>
<protein>
    <submittedName>
        <fullName evidence="1">Uncharacterized protein</fullName>
    </submittedName>
</protein>
<sequence length="70" mass="7932">MRQAGNQVSAFDFDIERFLARERRADIDFHILGRAFAYEQIVLFAHVADNGVVEFIAGDLDRFTQNGAAQ</sequence>
<name>A0A645FQJ5_9ZZZZ</name>
<evidence type="ECO:0000313" key="1">
    <source>
        <dbReference type="EMBL" id="MPN16180.1"/>
    </source>
</evidence>
<comment type="caution">
    <text evidence="1">The sequence shown here is derived from an EMBL/GenBank/DDBJ whole genome shotgun (WGS) entry which is preliminary data.</text>
</comment>
<reference evidence="1" key="1">
    <citation type="submission" date="2019-08" db="EMBL/GenBank/DDBJ databases">
        <authorList>
            <person name="Kucharzyk K."/>
            <person name="Murdoch R.W."/>
            <person name="Higgins S."/>
            <person name="Loffler F."/>
        </authorList>
    </citation>
    <scope>NUCLEOTIDE SEQUENCE</scope>
</reference>
<dbReference type="EMBL" id="VSSQ01063097">
    <property type="protein sequence ID" value="MPN16180.1"/>
    <property type="molecule type" value="Genomic_DNA"/>
</dbReference>